<evidence type="ECO:0000259" key="2">
    <source>
        <dbReference type="Pfam" id="PF07859"/>
    </source>
</evidence>
<keyword evidence="3" id="KW-0560">Oxidoreductase</keyword>
<dbReference type="Gene3D" id="3.40.50.1820">
    <property type="entry name" value="alpha/beta hydrolase"/>
    <property type="match status" value="1"/>
</dbReference>
<dbReference type="PANTHER" id="PTHR48081">
    <property type="entry name" value="AB HYDROLASE SUPERFAMILY PROTEIN C4A8.06C"/>
    <property type="match status" value="1"/>
</dbReference>
<gene>
    <name evidence="3" type="ORF">UCREL1_9609</name>
</gene>
<organism evidence="3 4">
    <name type="scientific">Eutypa lata (strain UCR-EL1)</name>
    <name type="common">Grapevine dieback disease fungus</name>
    <name type="synonym">Eutypa armeniacae</name>
    <dbReference type="NCBI Taxonomy" id="1287681"/>
    <lineage>
        <taxon>Eukaryota</taxon>
        <taxon>Fungi</taxon>
        <taxon>Dikarya</taxon>
        <taxon>Ascomycota</taxon>
        <taxon>Pezizomycotina</taxon>
        <taxon>Sordariomycetes</taxon>
        <taxon>Xylariomycetidae</taxon>
        <taxon>Xylariales</taxon>
        <taxon>Diatrypaceae</taxon>
        <taxon>Eutypa</taxon>
    </lineage>
</organism>
<dbReference type="InterPro" id="IPR050300">
    <property type="entry name" value="GDXG_lipolytic_enzyme"/>
</dbReference>
<dbReference type="eggNOG" id="KOG1515">
    <property type="taxonomic scope" value="Eukaryota"/>
</dbReference>
<evidence type="ECO:0000313" key="3">
    <source>
        <dbReference type="EMBL" id="EMR63450.1"/>
    </source>
</evidence>
<feature type="domain" description="Alpha/beta hydrolase fold-3" evidence="2">
    <location>
        <begin position="126"/>
        <end position="338"/>
    </location>
</feature>
<name>M7T9W4_EUTLA</name>
<dbReference type="InterPro" id="IPR029058">
    <property type="entry name" value="AB_hydrolase_fold"/>
</dbReference>
<dbReference type="SUPFAM" id="SSF53474">
    <property type="entry name" value="alpha/beta-Hydrolases"/>
    <property type="match status" value="1"/>
</dbReference>
<dbReference type="PANTHER" id="PTHR48081:SF8">
    <property type="entry name" value="ALPHA_BETA HYDROLASE FOLD-3 DOMAIN-CONTAINING PROTEIN-RELATED"/>
    <property type="match status" value="1"/>
</dbReference>
<dbReference type="OMA" id="VCYPAGY"/>
<dbReference type="STRING" id="1287681.M7T9W4"/>
<sequence length="361" mass="38602">MADFSQFPTNALKPLYCTFSYLPYPTSSLSSLNGMATLKLDPEFATVLASLRGPQGPPPTFTDALSLRSMINTNLGALCSTVAYPGGVQETNHIVTSLDGSSIGVTRFLPESTQEAMATANPQRAVVFVVGGGMIGGSVEVARNVIARNAQASETQFFGVEYRKAPEHRFPAAVEDVFSTVVWLQDNTTTFNVDPARIILYGPSAGGGVAAGAVLMARDKGLNPPVAGQVLKYPMIDDRTTISENSPLFPHLLWTPARNDMGWKAYLGKERGERTEDNVSPYAAPARVKDLGGLPATYIITGGLDLFRDESATYAARLAAANVPVEFHLYPGLPHAFDMAAPNITATKHVDASLCKFIAEI</sequence>
<keyword evidence="4" id="KW-1185">Reference proteome</keyword>
<dbReference type="GO" id="GO:0004497">
    <property type="term" value="F:monooxygenase activity"/>
    <property type="evidence" value="ECO:0007669"/>
    <property type="project" value="UniProtKB-KW"/>
</dbReference>
<keyword evidence="1" id="KW-0378">Hydrolase</keyword>
<evidence type="ECO:0000313" key="4">
    <source>
        <dbReference type="Proteomes" id="UP000012174"/>
    </source>
</evidence>
<dbReference type="GO" id="GO:0016787">
    <property type="term" value="F:hydrolase activity"/>
    <property type="evidence" value="ECO:0007669"/>
    <property type="project" value="UniProtKB-KW"/>
</dbReference>
<accession>M7T9W4</accession>
<dbReference type="OrthoDB" id="408631at2759"/>
<dbReference type="AlphaFoldDB" id="M7T9W4"/>
<protein>
    <submittedName>
        <fullName evidence="3">Putative arylesterase monooxygenase protein</fullName>
    </submittedName>
</protein>
<dbReference type="Proteomes" id="UP000012174">
    <property type="component" value="Unassembled WGS sequence"/>
</dbReference>
<dbReference type="KEGG" id="ela:UCREL1_9609"/>
<keyword evidence="3" id="KW-0503">Monooxygenase</keyword>
<reference evidence="4" key="1">
    <citation type="journal article" date="2013" name="Genome Announc.">
        <title>Draft genome sequence of the grapevine dieback fungus Eutypa lata UCR-EL1.</title>
        <authorList>
            <person name="Blanco-Ulate B."/>
            <person name="Rolshausen P.E."/>
            <person name="Cantu D."/>
        </authorList>
    </citation>
    <scope>NUCLEOTIDE SEQUENCE [LARGE SCALE GENOMIC DNA]</scope>
    <source>
        <strain evidence="4">UCR-EL1</strain>
    </source>
</reference>
<evidence type="ECO:0000256" key="1">
    <source>
        <dbReference type="ARBA" id="ARBA00022801"/>
    </source>
</evidence>
<dbReference type="InterPro" id="IPR013094">
    <property type="entry name" value="AB_hydrolase_3"/>
</dbReference>
<dbReference type="Pfam" id="PF07859">
    <property type="entry name" value="Abhydrolase_3"/>
    <property type="match status" value="1"/>
</dbReference>
<dbReference type="EMBL" id="KB707222">
    <property type="protein sequence ID" value="EMR63450.1"/>
    <property type="molecule type" value="Genomic_DNA"/>
</dbReference>
<dbReference type="HOGENOM" id="CLU_012494_6_1_1"/>
<proteinExistence type="predicted"/>